<feature type="region of interest" description="Disordered" evidence="10">
    <location>
        <begin position="1"/>
        <end position="24"/>
    </location>
</feature>
<feature type="transmembrane region" description="Helical" evidence="11">
    <location>
        <begin position="152"/>
        <end position="173"/>
    </location>
</feature>
<dbReference type="Pfam" id="PF07884">
    <property type="entry name" value="VKOR"/>
    <property type="match status" value="1"/>
</dbReference>
<dbReference type="Gene3D" id="1.20.1440.130">
    <property type="entry name" value="VKOR domain"/>
    <property type="match status" value="1"/>
</dbReference>
<keyword evidence="14" id="KW-1185">Reference proteome</keyword>
<feature type="transmembrane region" description="Helical" evidence="11">
    <location>
        <begin position="125"/>
        <end position="145"/>
    </location>
</feature>
<evidence type="ECO:0000256" key="5">
    <source>
        <dbReference type="ARBA" id="ARBA00022989"/>
    </source>
</evidence>
<keyword evidence="5 11" id="KW-1133">Transmembrane helix</keyword>
<evidence type="ECO:0000256" key="7">
    <source>
        <dbReference type="ARBA" id="ARBA00023136"/>
    </source>
</evidence>
<reference evidence="13" key="1">
    <citation type="submission" date="2020-08" db="EMBL/GenBank/DDBJ databases">
        <title>Whole genome shotgun sequence of Polymorphospora rubra NBRC 101157.</title>
        <authorList>
            <person name="Komaki H."/>
            <person name="Tamura T."/>
        </authorList>
    </citation>
    <scope>NUCLEOTIDE SEQUENCE</scope>
    <source>
        <strain evidence="13">NBRC 101157</strain>
    </source>
</reference>
<evidence type="ECO:0000256" key="1">
    <source>
        <dbReference type="ARBA" id="ARBA00004141"/>
    </source>
</evidence>
<dbReference type="GO" id="GO:0016020">
    <property type="term" value="C:membrane"/>
    <property type="evidence" value="ECO:0007669"/>
    <property type="project" value="UniProtKB-SubCell"/>
</dbReference>
<keyword evidence="9" id="KW-0676">Redox-active center</keyword>
<feature type="transmembrane region" description="Helical" evidence="11">
    <location>
        <begin position="100"/>
        <end position="119"/>
    </location>
</feature>
<dbReference type="GO" id="GO:0016491">
    <property type="term" value="F:oxidoreductase activity"/>
    <property type="evidence" value="ECO:0007669"/>
    <property type="project" value="UniProtKB-KW"/>
</dbReference>
<proteinExistence type="inferred from homology"/>
<dbReference type="CDD" id="cd12922">
    <property type="entry name" value="VKOR_5"/>
    <property type="match status" value="1"/>
</dbReference>
<gene>
    <name evidence="13" type="ORF">Prubr_17540</name>
</gene>
<evidence type="ECO:0000256" key="2">
    <source>
        <dbReference type="ARBA" id="ARBA00006214"/>
    </source>
</evidence>
<evidence type="ECO:0000313" key="13">
    <source>
        <dbReference type="EMBL" id="BCJ64733.1"/>
    </source>
</evidence>
<dbReference type="AlphaFoldDB" id="A0A810MYS5"/>
<dbReference type="SMART" id="SM00756">
    <property type="entry name" value="VKc"/>
    <property type="match status" value="1"/>
</dbReference>
<name>A0A810MYS5_9ACTN</name>
<feature type="transmembrane region" description="Helical" evidence="11">
    <location>
        <begin position="204"/>
        <end position="223"/>
    </location>
</feature>
<evidence type="ECO:0000259" key="12">
    <source>
        <dbReference type="SMART" id="SM00756"/>
    </source>
</evidence>
<keyword evidence="6" id="KW-0560">Oxidoreductase</keyword>
<dbReference type="PANTHER" id="PTHR34573">
    <property type="entry name" value="VKC DOMAIN-CONTAINING PROTEIN"/>
    <property type="match status" value="1"/>
</dbReference>
<dbReference type="InterPro" id="IPR041714">
    <property type="entry name" value="VKOR_Actinobacteria"/>
</dbReference>
<feature type="domain" description="Vitamin K epoxide reductase" evidence="12">
    <location>
        <begin position="36"/>
        <end position="177"/>
    </location>
</feature>
<evidence type="ECO:0000256" key="4">
    <source>
        <dbReference type="ARBA" id="ARBA00022719"/>
    </source>
</evidence>
<sequence length="227" mass="24267">MAPAARRTRPSPGPGAVGTGPAGEPVHPAEPVPFAARVVGWVLAVGGGIGALAAFVLTVEKINLIADPGYRPTCSINPILSCGSVMTTPQAEVFGFPNPLLGIAGFSVVTTIGVLVLAGARLPRWVWLGLQAGATFGVVFVHWLVYQSLYRIGALCPYCMVVWVVMIAIFWYVTLHNLHHRHLPVPGAAGRGVDALVRLHTVGLTVWFLVIVGLIGEAFWFYWRTLL</sequence>
<accession>A0A810MYS5</accession>
<evidence type="ECO:0000256" key="11">
    <source>
        <dbReference type="SAM" id="Phobius"/>
    </source>
</evidence>
<keyword evidence="4" id="KW-0874">Quinone</keyword>
<feature type="transmembrane region" description="Helical" evidence="11">
    <location>
        <begin position="38"/>
        <end position="59"/>
    </location>
</feature>
<evidence type="ECO:0000313" key="14">
    <source>
        <dbReference type="Proteomes" id="UP000680866"/>
    </source>
</evidence>
<protein>
    <submittedName>
        <fullName evidence="13">Membrane protein</fullName>
    </submittedName>
</protein>
<dbReference type="InterPro" id="IPR012932">
    <property type="entry name" value="VKOR"/>
</dbReference>
<evidence type="ECO:0000256" key="3">
    <source>
        <dbReference type="ARBA" id="ARBA00022692"/>
    </source>
</evidence>
<evidence type="ECO:0000256" key="9">
    <source>
        <dbReference type="ARBA" id="ARBA00023284"/>
    </source>
</evidence>
<keyword evidence="7 11" id="KW-0472">Membrane</keyword>
<dbReference type="InterPro" id="IPR038354">
    <property type="entry name" value="VKOR_sf"/>
</dbReference>
<evidence type="ECO:0000256" key="6">
    <source>
        <dbReference type="ARBA" id="ARBA00023002"/>
    </source>
</evidence>
<comment type="subcellular location">
    <subcellularLocation>
        <location evidence="1">Membrane</location>
        <topology evidence="1">Multi-pass membrane protein</topology>
    </subcellularLocation>
</comment>
<keyword evidence="3 11" id="KW-0812">Transmembrane</keyword>
<dbReference type="PANTHER" id="PTHR34573:SF1">
    <property type="entry name" value="VITAMIN K EPOXIDE REDUCTASE DOMAIN-CONTAINING PROTEIN"/>
    <property type="match status" value="1"/>
</dbReference>
<keyword evidence="8" id="KW-1015">Disulfide bond</keyword>
<dbReference type="KEGG" id="pry:Prubr_17540"/>
<evidence type="ECO:0000256" key="10">
    <source>
        <dbReference type="SAM" id="MobiDB-lite"/>
    </source>
</evidence>
<dbReference type="GO" id="GO:0048038">
    <property type="term" value="F:quinone binding"/>
    <property type="evidence" value="ECO:0007669"/>
    <property type="project" value="UniProtKB-KW"/>
</dbReference>
<dbReference type="Proteomes" id="UP000680866">
    <property type="component" value="Chromosome"/>
</dbReference>
<comment type="similarity">
    <text evidence="2">Belongs to the VKOR family.</text>
</comment>
<evidence type="ECO:0000256" key="8">
    <source>
        <dbReference type="ARBA" id="ARBA00023157"/>
    </source>
</evidence>
<organism evidence="13 14">
    <name type="scientific">Polymorphospora rubra</name>
    <dbReference type="NCBI Taxonomy" id="338584"/>
    <lineage>
        <taxon>Bacteria</taxon>
        <taxon>Bacillati</taxon>
        <taxon>Actinomycetota</taxon>
        <taxon>Actinomycetes</taxon>
        <taxon>Micromonosporales</taxon>
        <taxon>Micromonosporaceae</taxon>
        <taxon>Polymorphospora</taxon>
    </lineage>
</organism>
<dbReference type="EMBL" id="AP023359">
    <property type="protein sequence ID" value="BCJ64733.1"/>
    <property type="molecule type" value="Genomic_DNA"/>
</dbReference>